<sequence>MAHSFQRFGKVDDFITSSSTKTKTVVVDQFGAKGNGYDDDTEAFKKAWEEACSSKGSVTLQVPEGKTYLLKPIRFDGPCKSNYTTVQIYGNIEASDDRSDYKEDRRHWIMFDSVSNMLVDGGGSGIINGKGQIWWQNSCKVNKDLPCKDAPTAITFYKNKNLIVKDLKIQDAQQIHVSFEGCTKVRASNLMVTAPEKSPNTDGIHVTRTQDIQISNCTIGTGDDCISIVSGSQNVQAMDITCGPGHGIRSIDAHTSSILIFFAGGSGSAGNIIFQNIEMYNVSNPIIIDQNYCDQKKPCNEQSSAVQVKNVVYKNIKGTSASDVAIKFDCSKNYPCQGILLDNVDLQDEKDSSAKAVCNNVKMTERGYVSPHCPN</sequence>
<dbReference type="InterPro" id="IPR011050">
    <property type="entry name" value="Pectin_lyase_fold/virulence"/>
</dbReference>
<dbReference type="Pfam" id="PF00295">
    <property type="entry name" value="Glyco_hydro_28"/>
    <property type="match status" value="2"/>
</dbReference>
<gene>
    <name evidence="9" type="ORF">COLO4_28217</name>
</gene>
<evidence type="ECO:0000256" key="1">
    <source>
        <dbReference type="ARBA" id="ARBA00004191"/>
    </source>
</evidence>
<evidence type="ECO:0000313" key="10">
    <source>
        <dbReference type="Proteomes" id="UP000187203"/>
    </source>
</evidence>
<dbReference type="OrthoDB" id="187139at2759"/>
<protein>
    <submittedName>
        <fullName evidence="9">Glycoside hydrolase, family 28</fullName>
    </submittedName>
</protein>
<name>A0A1R3HMI0_9ROSI</name>
<dbReference type="STRING" id="93759.A0A1R3HMI0"/>
<dbReference type="InterPro" id="IPR012334">
    <property type="entry name" value="Pectin_lyas_fold"/>
</dbReference>
<evidence type="ECO:0000313" key="9">
    <source>
        <dbReference type="EMBL" id="OMO71482.1"/>
    </source>
</evidence>
<dbReference type="EMBL" id="AWUE01019788">
    <property type="protein sequence ID" value="OMO71482.1"/>
    <property type="molecule type" value="Genomic_DNA"/>
</dbReference>
<comment type="subcellular location">
    <subcellularLocation>
        <location evidence="1">Secreted</location>
        <location evidence="1">Cell wall</location>
    </subcellularLocation>
</comment>
<keyword evidence="7" id="KW-0961">Cell wall biogenesis/degradation</keyword>
<dbReference type="GO" id="GO:0071555">
    <property type="term" value="P:cell wall organization"/>
    <property type="evidence" value="ECO:0007669"/>
    <property type="project" value="UniProtKB-KW"/>
</dbReference>
<evidence type="ECO:0000256" key="6">
    <source>
        <dbReference type="ARBA" id="ARBA00023295"/>
    </source>
</evidence>
<dbReference type="Proteomes" id="UP000187203">
    <property type="component" value="Unassembled WGS sequence"/>
</dbReference>
<evidence type="ECO:0000256" key="4">
    <source>
        <dbReference type="ARBA" id="ARBA00022525"/>
    </source>
</evidence>
<reference evidence="10" key="1">
    <citation type="submission" date="2013-09" db="EMBL/GenBank/DDBJ databases">
        <title>Corchorus olitorius genome sequencing.</title>
        <authorList>
            <person name="Alam M."/>
            <person name="Haque M.S."/>
            <person name="Islam M.S."/>
            <person name="Emdad E.M."/>
            <person name="Islam M.M."/>
            <person name="Ahmed B."/>
            <person name="Halim A."/>
            <person name="Hossen Q.M.M."/>
            <person name="Hossain M.Z."/>
            <person name="Ahmed R."/>
            <person name="Khan M.M."/>
            <person name="Islam R."/>
            <person name="Rashid M.M."/>
            <person name="Khan S.A."/>
            <person name="Rahman M.S."/>
            <person name="Alam M."/>
            <person name="Yahiya A.S."/>
            <person name="Khan M.S."/>
            <person name="Azam M.S."/>
            <person name="Haque T."/>
            <person name="Lashkar M.Z.H."/>
            <person name="Akhand A.I."/>
            <person name="Morshed G."/>
            <person name="Roy S."/>
            <person name="Uddin K.S."/>
            <person name="Rabeya T."/>
            <person name="Hossain A.S."/>
            <person name="Chowdhury A."/>
            <person name="Snigdha A.R."/>
            <person name="Mortoza M.S."/>
            <person name="Matin S.A."/>
            <person name="Hoque S.M.E."/>
            <person name="Islam M.K."/>
            <person name="Roy D.K."/>
            <person name="Haider R."/>
            <person name="Moosa M.M."/>
            <person name="Elias S.M."/>
            <person name="Hasan A.M."/>
            <person name="Jahan S."/>
            <person name="Shafiuddin M."/>
            <person name="Mahmood N."/>
            <person name="Shommy N.S."/>
        </authorList>
    </citation>
    <scope>NUCLEOTIDE SEQUENCE [LARGE SCALE GENOMIC DNA]</scope>
    <source>
        <strain evidence="10">cv. O-4</strain>
    </source>
</reference>
<keyword evidence="4" id="KW-0964">Secreted</keyword>
<keyword evidence="10" id="KW-1185">Reference proteome</keyword>
<organism evidence="9 10">
    <name type="scientific">Corchorus olitorius</name>
    <dbReference type="NCBI Taxonomy" id="93759"/>
    <lineage>
        <taxon>Eukaryota</taxon>
        <taxon>Viridiplantae</taxon>
        <taxon>Streptophyta</taxon>
        <taxon>Embryophyta</taxon>
        <taxon>Tracheophyta</taxon>
        <taxon>Spermatophyta</taxon>
        <taxon>Magnoliopsida</taxon>
        <taxon>eudicotyledons</taxon>
        <taxon>Gunneridae</taxon>
        <taxon>Pentapetalae</taxon>
        <taxon>rosids</taxon>
        <taxon>malvids</taxon>
        <taxon>Malvales</taxon>
        <taxon>Malvaceae</taxon>
        <taxon>Grewioideae</taxon>
        <taxon>Apeibeae</taxon>
        <taxon>Corchorus</taxon>
    </lineage>
</organism>
<comment type="caution">
    <text evidence="9">The sequence shown here is derived from an EMBL/GenBank/DDBJ whole genome shotgun (WGS) entry which is preliminary data.</text>
</comment>
<accession>A0A1R3HMI0</accession>
<evidence type="ECO:0000256" key="5">
    <source>
        <dbReference type="ARBA" id="ARBA00022801"/>
    </source>
</evidence>
<dbReference type="GO" id="GO:0005975">
    <property type="term" value="P:carbohydrate metabolic process"/>
    <property type="evidence" value="ECO:0007669"/>
    <property type="project" value="InterPro"/>
</dbReference>
<dbReference type="SUPFAM" id="SSF51126">
    <property type="entry name" value="Pectin lyase-like"/>
    <property type="match status" value="1"/>
</dbReference>
<keyword evidence="3" id="KW-0134">Cell wall</keyword>
<evidence type="ECO:0000256" key="7">
    <source>
        <dbReference type="ARBA" id="ARBA00023316"/>
    </source>
</evidence>
<dbReference type="Gene3D" id="2.160.20.10">
    <property type="entry name" value="Single-stranded right-handed beta-helix, Pectin lyase-like"/>
    <property type="match status" value="1"/>
</dbReference>
<evidence type="ECO:0000256" key="8">
    <source>
        <dbReference type="RuleBase" id="RU361169"/>
    </source>
</evidence>
<dbReference type="InterPro" id="IPR000743">
    <property type="entry name" value="Glyco_hydro_28"/>
</dbReference>
<dbReference type="GO" id="GO:0004650">
    <property type="term" value="F:polygalacturonase activity"/>
    <property type="evidence" value="ECO:0007669"/>
    <property type="project" value="InterPro"/>
</dbReference>
<evidence type="ECO:0000256" key="2">
    <source>
        <dbReference type="ARBA" id="ARBA00008834"/>
    </source>
</evidence>
<proteinExistence type="inferred from homology"/>
<dbReference type="PANTHER" id="PTHR31375">
    <property type="match status" value="1"/>
</dbReference>
<keyword evidence="6 8" id="KW-0326">Glycosidase</keyword>
<dbReference type="AlphaFoldDB" id="A0A1R3HMI0"/>
<keyword evidence="5 8" id="KW-0378">Hydrolase</keyword>
<evidence type="ECO:0000256" key="3">
    <source>
        <dbReference type="ARBA" id="ARBA00022512"/>
    </source>
</evidence>
<comment type="similarity">
    <text evidence="2 8">Belongs to the glycosyl hydrolase 28 family.</text>
</comment>